<dbReference type="SUPFAM" id="SSF55729">
    <property type="entry name" value="Acyl-CoA N-acyltransferases (Nat)"/>
    <property type="match status" value="1"/>
</dbReference>
<gene>
    <name evidence="2" type="ORF">C8P63_101188</name>
</gene>
<evidence type="ECO:0000313" key="3">
    <source>
        <dbReference type="Proteomes" id="UP000244240"/>
    </source>
</evidence>
<proteinExistence type="predicted"/>
<feature type="domain" description="N-acetyltransferase" evidence="1">
    <location>
        <begin position="60"/>
        <end position="142"/>
    </location>
</feature>
<keyword evidence="2" id="KW-0808">Transferase</keyword>
<accession>A0A2T6C9M0</accession>
<dbReference type="InterPro" id="IPR016181">
    <property type="entry name" value="Acyl_CoA_acyltransferase"/>
</dbReference>
<dbReference type="Proteomes" id="UP000244240">
    <property type="component" value="Unassembled WGS sequence"/>
</dbReference>
<evidence type="ECO:0000259" key="1">
    <source>
        <dbReference type="Pfam" id="PF00583"/>
    </source>
</evidence>
<dbReference type="AlphaFoldDB" id="A0A2T6C9M0"/>
<evidence type="ECO:0000313" key="2">
    <source>
        <dbReference type="EMBL" id="PTX64966.1"/>
    </source>
</evidence>
<reference evidence="2 3" key="1">
    <citation type="submission" date="2018-04" db="EMBL/GenBank/DDBJ databases">
        <title>Genomic Encyclopedia of Archaeal and Bacterial Type Strains, Phase II (KMG-II): from individual species to whole genera.</title>
        <authorList>
            <person name="Goeker M."/>
        </authorList>
    </citation>
    <scope>NUCLEOTIDE SEQUENCE [LARGE SCALE GENOMIC DNA]</scope>
    <source>
        <strain evidence="2 3">DSM 45787</strain>
    </source>
</reference>
<comment type="caution">
    <text evidence="2">The sequence shown here is derived from an EMBL/GenBank/DDBJ whole genome shotgun (WGS) entry which is preliminary data.</text>
</comment>
<name>A0A2T6C9M0_9BACL</name>
<dbReference type="InterPro" id="IPR000182">
    <property type="entry name" value="GNAT_dom"/>
</dbReference>
<dbReference type="Pfam" id="PF00583">
    <property type="entry name" value="Acetyltransf_1"/>
    <property type="match status" value="1"/>
</dbReference>
<dbReference type="EMBL" id="QBKR01000001">
    <property type="protein sequence ID" value="PTX64966.1"/>
    <property type="molecule type" value="Genomic_DNA"/>
</dbReference>
<sequence>MGKFIPYVKVKNDVLSHMGVVKKITAKRRYPDMKVKWIQTQEEIGMHYDLFLSTDEFGHLPENKNEYIKNESKRLENTSDRIAFLSMDNEMVASASTVKEGKKSAIIIGVCTKSKFRNKGYGTEVLIGLFDMLRREGKYPYLFYNNPVARLSLFCYIQS</sequence>
<dbReference type="OrthoDB" id="248489at2"/>
<keyword evidence="3" id="KW-1185">Reference proteome</keyword>
<dbReference type="Gene3D" id="3.40.630.30">
    <property type="match status" value="1"/>
</dbReference>
<organism evidence="2 3">
    <name type="scientific">Melghirimyces profundicolus</name>
    <dbReference type="NCBI Taxonomy" id="1242148"/>
    <lineage>
        <taxon>Bacteria</taxon>
        <taxon>Bacillati</taxon>
        <taxon>Bacillota</taxon>
        <taxon>Bacilli</taxon>
        <taxon>Bacillales</taxon>
        <taxon>Thermoactinomycetaceae</taxon>
        <taxon>Melghirimyces</taxon>
    </lineage>
</organism>
<dbReference type="GO" id="GO:0016747">
    <property type="term" value="F:acyltransferase activity, transferring groups other than amino-acyl groups"/>
    <property type="evidence" value="ECO:0007669"/>
    <property type="project" value="InterPro"/>
</dbReference>
<protein>
    <submittedName>
        <fullName evidence="2">Acetyltransferase (GNAT) family protein</fullName>
    </submittedName>
</protein>